<dbReference type="AlphaFoldDB" id="A0A4R5DKY2"/>
<comment type="caution">
    <text evidence="3">The sequence shown here is derived from an EMBL/GenBank/DDBJ whole genome shotgun (WGS) entry which is preliminary data.</text>
</comment>
<organism evidence="3 4">
    <name type="scientific">Dyadobacter psychrotolerans</name>
    <dbReference type="NCBI Taxonomy" id="2541721"/>
    <lineage>
        <taxon>Bacteria</taxon>
        <taxon>Pseudomonadati</taxon>
        <taxon>Bacteroidota</taxon>
        <taxon>Cytophagia</taxon>
        <taxon>Cytophagales</taxon>
        <taxon>Spirosomataceae</taxon>
        <taxon>Dyadobacter</taxon>
    </lineage>
</organism>
<dbReference type="Pfam" id="PF04773">
    <property type="entry name" value="FecR"/>
    <property type="match status" value="1"/>
</dbReference>
<dbReference type="Proteomes" id="UP000294850">
    <property type="component" value="Unassembled WGS sequence"/>
</dbReference>
<sequence>MKYRHFTVEDFLADNFFQQWILAPDEQNDSFWKHWIQQNPDRHQVIAQAIELAGSFEFTEKWSDQERSAIWANIENGVNHPRVAKHSLLRSLHWKSWLSAASLLLVLSTIAVIIKQNDLHQIATSFGQIKKITLSDGSLITLNANSRLSYAENSFDQKREIWVEGEAFFEVSKKMVDGKKVPFIVHANDLSIQVLGTAFNVANRRGAVNVALAHGAVKVVDTYNKANTVVLKPGESVSQSGAKNPLYKQKVDVAQYASWKNKVIIFRRKSLKELSEMMKDLYDIEVIIDNTALQDQRFTGSFPSDSSQILFDKLKKMYPLQVVKIGTGYHIR</sequence>
<evidence type="ECO:0000259" key="1">
    <source>
        <dbReference type="Pfam" id="PF04773"/>
    </source>
</evidence>
<dbReference type="OrthoDB" id="1523489at2"/>
<dbReference type="PANTHER" id="PTHR30273:SF2">
    <property type="entry name" value="PROTEIN FECR"/>
    <property type="match status" value="1"/>
</dbReference>
<gene>
    <name evidence="3" type="ORF">E0F88_16925</name>
</gene>
<evidence type="ECO:0000313" key="4">
    <source>
        <dbReference type="Proteomes" id="UP000294850"/>
    </source>
</evidence>
<protein>
    <submittedName>
        <fullName evidence="3">DUF4974 domain-containing protein</fullName>
    </submittedName>
</protein>
<reference evidence="3 4" key="1">
    <citation type="submission" date="2019-03" db="EMBL/GenBank/DDBJ databases">
        <title>Dyadobacter AR-3-6 sp. nov., isolated from arctic soil.</title>
        <authorList>
            <person name="Chaudhary D.K."/>
        </authorList>
    </citation>
    <scope>NUCLEOTIDE SEQUENCE [LARGE SCALE GENOMIC DNA]</scope>
    <source>
        <strain evidence="3 4">AR-3-6</strain>
    </source>
</reference>
<accession>A0A4R5DKY2</accession>
<evidence type="ECO:0000313" key="3">
    <source>
        <dbReference type="EMBL" id="TDE14862.1"/>
    </source>
</evidence>
<evidence type="ECO:0000259" key="2">
    <source>
        <dbReference type="Pfam" id="PF16344"/>
    </source>
</evidence>
<dbReference type="PIRSF" id="PIRSF018266">
    <property type="entry name" value="FecR"/>
    <property type="match status" value="1"/>
</dbReference>
<dbReference type="GO" id="GO:0016989">
    <property type="term" value="F:sigma factor antagonist activity"/>
    <property type="evidence" value="ECO:0007669"/>
    <property type="project" value="TreeGrafter"/>
</dbReference>
<proteinExistence type="predicted"/>
<dbReference type="RefSeq" id="WP_131959446.1">
    <property type="nucleotide sequence ID" value="NZ_SMFL01000005.1"/>
</dbReference>
<dbReference type="EMBL" id="SMFL01000005">
    <property type="protein sequence ID" value="TDE14862.1"/>
    <property type="molecule type" value="Genomic_DNA"/>
</dbReference>
<dbReference type="PANTHER" id="PTHR30273">
    <property type="entry name" value="PERIPLASMIC SIGNAL SENSOR AND SIGMA FACTOR ACTIVATOR FECR-RELATED"/>
    <property type="match status" value="1"/>
</dbReference>
<feature type="domain" description="FecR protein" evidence="1">
    <location>
        <begin position="121"/>
        <end position="218"/>
    </location>
</feature>
<dbReference type="InterPro" id="IPR006860">
    <property type="entry name" value="FecR"/>
</dbReference>
<dbReference type="Pfam" id="PF16344">
    <property type="entry name" value="FecR_C"/>
    <property type="match status" value="1"/>
</dbReference>
<feature type="domain" description="Protein FecR C-terminal" evidence="2">
    <location>
        <begin position="264"/>
        <end position="322"/>
    </location>
</feature>
<dbReference type="Gene3D" id="3.55.50.30">
    <property type="match status" value="1"/>
</dbReference>
<name>A0A4R5DKY2_9BACT</name>
<dbReference type="InterPro" id="IPR012373">
    <property type="entry name" value="Ferrdict_sens_TM"/>
</dbReference>
<dbReference type="InterPro" id="IPR032508">
    <property type="entry name" value="FecR_C"/>
</dbReference>
<keyword evidence="4" id="KW-1185">Reference proteome</keyword>
<dbReference type="Gene3D" id="2.60.120.1440">
    <property type="match status" value="1"/>
</dbReference>